<keyword evidence="7 8" id="KW-0472">Membrane</keyword>
<feature type="transmembrane region" description="Helical" evidence="8">
    <location>
        <begin position="176"/>
        <end position="197"/>
    </location>
</feature>
<feature type="transmembrane region" description="Helical" evidence="8">
    <location>
        <begin position="420"/>
        <end position="442"/>
    </location>
</feature>
<accession>A0A2H3L480</accession>
<feature type="transmembrane region" description="Helical" evidence="8">
    <location>
        <begin position="499"/>
        <end position="523"/>
    </location>
</feature>
<dbReference type="CDD" id="cd13123">
    <property type="entry name" value="MATE_MurJ_like"/>
    <property type="match status" value="1"/>
</dbReference>
<dbReference type="PANTHER" id="PTHR47019:SF1">
    <property type="entry name" value="LIPID II FLIPPASE MURJ"/>
    <property type="match status" value="1"/>
</dbReference>
<evidence type="ECO:0000256" key="4">
    <source>
        <dbReference type="ARBA" id="ARBA00022960"/>
    </source>
</evidence>
<gene>
    <name evidence="8" type="primary">murJ</name>
    <name evidence="10" type="ORF">A9Q02_16635</name>
</gene>
<evidence type="ECO:0000256" key="7">
    <source>
        <dbReference type="ARBA" id="ARBA00023136"/>
    </source>
</evidence>
<dbReference type="PIRSF" id="PIRSF002869">
    <property type="entry name" value="MviN"/>
    <property type="match status" value="1"/>
</dbReference>
<keyword evidence="4 8" id="KW-0133">Cell shape</keyword>
<organism evidence="10 11">
    <name type="scientific">Candidatus Chloroploca asiatica</name>
    <dbReference type="NCBI Taxonomy" id="1506545"/>
    <lineage>
        <taxon>Bacteria</taxon>
        <taxon>Bacillati</taxon>
        <taxon>Chloroflexota</taxon>
        <taxon>Chloroflexia</taxon>
        <taxon>Chloroflexales</taxon>
        <taxon>Chloroflexineae</taxon>
        <taxon>Oscillochloridaceae</taxon>
        <taxon>Candidatus Chloroploca</taxon>
    </lineage>
</organism>
<keyword evidence="8 9" id="KW-0961">Cell wall biogenesis/degradation</keyword>
<comment type="function">
    <text evidence="8 9">Involved in peptidoglycan biosynthesis. Transports lipid-linked peptidoglycan precursors from the inner to the outer leaflet of the cytoplasmic membrane.</text>
</comment>
<feature type="transmembrane region" description="Helical" evidence="8">
    <location>
        <begin position="454"/>
        <end position="479"/>
    </location>
</feature>
<comment type="caution">
    <text evidence="10">The sequence shown here is derived from an EMBL/GenBank/DDBJ whole genome shotgun (WGS) entry which is preliminary data.</text>
</comment>
<dbReference type="EMBL" id="LYXE01000116">
    <property type="protein sequence ID" value="PDV97966.1"/>
    <property type="molecule type" value="Genomic_DNA"/>
</dbReference>
<dbReference type="RefSeq" id="WP_097653946.1">
    <property type="nucleotide sequence ID" value="NZ_LYXE01000116.1"/>
</dbReference>
<evidence type="ECO:0000256" key="8">
    <source>
        <dbReference type="HAMAP-Rule" id="MF_02078"/>
    </source>
</evidence>
<sequence length="537" mass="57353">MQLGMLVRRVRGGALGNSLIVMAGFVLSRVTGLLRDMVATYLFGTSAEAAAYRTAFSVVDLLYLVIIGGALGSSFIPVFIETWERDGKERAWHVASAVVTWALLILSMASVVIFLAAPWLITTLYGGQDFDQATLELSTQLTRLFLLSPLLLGLGGLAMAALNARDRFTLPAMAPSIYNLGIIGGALVGQAFGLGIWGMAWGVVIGALFYLLVQIPGLYALEMRLRLHLGRGIEQVKRIARQMGPRVLGQAAAHISLVVTLVLAARLSDGTAKVAGLGYAYQLMLLPYGIFSLSLSQVAFPRLARLVAEERYDDFSNDIRRTLGTILWLTLPATAILLTLGFPISRVLFQRGAFDTASLQHTTNALMGYALALPAFATSEILIRAFYAMQRTWTPVLIGMGQVALNLSLGTFFLRAGNDITSLAFAFSIANNIEALLLLLVLGNAIPGIWAQPALWRSVGVAVIASGIIGAGLLLLTIVSQGAIPALTATHPYVWTKDMIALSAWLVGALALAGAAYLGLSIIGRAAPAEALRSRVR</sequence>
<keyword evidence="3 8" id="KW-0812">Transmembrane</keyword>
<dbReference type="NCBIfam" id="TIGR01695">
    <property type="entry name" value="murJ_mviN"/>
    <property type="match status" value="1"/>
</dbReference>
<dbReference type="Pfam" id="PF03023">
    <property type="entry name" value="MurJ"/>
    <property type="match status" value="1"/>
</dbReference>
<dbReference type="UniPathway" id="UPA00219"/>
<evidence type="ECO:0000256" key="2">
    <source>
        <dbReference type="ARBA" id="ARBA00022475"/>
    </source>
</evidence>
<dbReference type="GO" id="GO:0009252">
    <property type="term" value="P:peptidoglycan biosynthetic process"/>
    <property type="evidence" value="ECO:0007669"/>
    <property type="project" value="UniProtKB-UniRule"/>
</dbReference>
<dbReference type="HAMAP" id="MF_02078">
    <property type="entry name" value="MurJ_MviN"/>
    <property type="match status" value="1"/>
</dbReference>
<evidence type="ECO:0000256" key="3">
    <source>
        <dbReference type="ARBA" id="ARBA00022692"/>
    </source>
</evidence>
<dbReference type="GO" id="GO:0071555">
    <property type="term" value="P:cell wall organization"/>
    <property type="evidence" value="ECO:0007669"/>
    <property type="project" value="UniProtKB-UniRule"/>
</dbReference>
<dbReference type="GO" id="GO:0008360">
    <property type="term" value="P:regulation of cell shape"/>
    <property type="evidence" value="ECO:0007669"/>
    <property type="project" value="UniProtKB-UniRule"/>
</dbReference>
<feature type="transmembrane region" description="Helical" evidence="8">
    <location>
        <begin position="12"/>
        <end position="34"/>
    </location>
</feature>
<dbReference type="InterPro" id="IPR051050">
    <property type="entry name" value="Lipid_II_flippase_MurJ/MviN"/>
</dbReference>
<keyword evidence="2 8" id="KW-1003">Cell membrane</keyword>
<feature type="transmembrane region" description="Helical" evidence="8">
    <location>
        <begin position="203"/>
        <end position="221"/>
    </location>
</feature>
<evidence type="ECO:0000256" key="1">
    <source>
        <dbReference type="ARBA" id="ARBA00004651"/>
    </source>
</evidence>
<reference evidence="10 11" key="1">
    <citation type="submission" date="2016-05" db="EMBL/GenBank/DDBJ databases">
        <authorList>
            <person name="Lavstsen T."/>
            <person name="Jespersen J.S."/>
        </authorList>
    </citation>
    <scope>NUCLEOTIDE SEQUENCE [LARGE SCALE GENOMIC DNA]</scope>
    <source>
        <strain evidence="10 11">B7-9</strain>
    </source>
</reference>
<evidence type="ECO:0000256" key="5">
    <source>
        <dbReference type="ARBA" id="ARBA00022984"/>
    </source>
</evidence>
<comment type="subcellular location">
    <subcellularLocation>
        <location evidence="1 8">Cell membrane</location>
        <topology evidence="1 8">Multi-pass membrane protein</topology>
    </subcellularLocation>
</comment>
<evidence type="ECO:0000313" key="10">
    <source>
        <dbReference type="EMBL" id="PDV97966.1"/>
    </source>
</evidence>
<dbReference type="OrthoDB" id="9804143at2"/>
<dbReference type="Proteomes" id="UP000220922">
    <property type="component" value="Unassembled WGS sequence"/>
</dbReference>
<evidence type="ECO:0000313" key="11">
    <source>
        <dbReference type="Proteomes" id="UP000220922"/>
    </source>
</evidence>
<comment type="similarity">
    <text evidence="8 9">Belongs to the MurJ/MviN family.</text>
</comment>
<dbReference type="PANTHER" id="PTHR47019">
    <property type="entry name" value="LIPID II FLIPPASE MURJ"/>
    <property type="match status" value="1"/>
</dbReference>
<feature type="transmembrane region" description="Helical" evidence="8">
    <location>
        <begin position="325"/>
        <end position="345"/>
    </location>
</feature>
<keyword evidence="11" id="KW-1185">Reference proteome</keyword>
<feature type="transmembrane region" description="Helical" evidence="8">
    <location>
        <begin position="365"/>
        <end position="383"/>
    </location>
</feature>
<comment type="pathway">
    <text evidence="8">Cell wall biogenesis; peptidoglycan biosynthesis.</text>
</comment>
<dbReference type="GO" id="GO:0034204">
    <property type="term" value="P:lipid translocation"/>
    <property type="evidence" value="ECO:0007669"/>
    <property type="project" value="TreeGrafter"/>
</dbReference>
<feature type="transmembrane region" description="Helical" evidence="8">
    <location>
        <begin position="247"/>
        <end position="267"/>
    </location>
</feature>
<dbReference type="GO" id="GO:0015648">
    <property type="term" value="F:lipid-linked peptidoglycan transporter activity"/>
    <property type="evidence" value="ECO:0007669"/>
    <property type="project" value="UniProtKB-UniRule"/>
</dbReference>
<feature type="transmembrane region" description="Helical" evidence="8">
    <location>
        <begin position="61"/>
        <end position="80"/>
    </location>
</feature>
<keyword evidence="6 8" id="KW-1133">Transmembrane helix</keyword>
<name>A0A2H3L480_9CHLR</name>
<keyword evidence="8 9" id="KW-0813">Transport</keyword>
<feature type="transmembrane region" description="Helical" evidence="8">
    <location>
        <begin position="92"/>
        <end position="121"/>
    </location>
</feature>
<dbReference type="PRINTS" id="PR01806">
    <property type="entry name" value="VIRFACTRMVIN"/>
</dbReference>
<feature type="transmembrane region" description="Helical" evidence="8">
    <location>
        <begin position="141"/>
        <end position="164"/>
    </location>
</feature>
<dbReference type="InterPro" id="IPR004268">
    <property type="entry name" value="MurJ"/>
</dbReference>
<evidence type="ECO:0000256" key="6">
    <source>
        <dbReference type="ARBA" id="ARBA00022989"/>
    </source>
</evidence>
<feature type="transmembrane region" description="Helical" evidence="8">
    <location>
        <begin position="395"/>
        <end position="414"/>
    </location>
</feature>
<dbReference type="AlphaFoldDB" id="A0A2H3L480"/>
<proteinExistence type="inferred from homology"/>
<dbReference type="GO" id="GO:0005886">
    <property type="term" value="C:plasma membrane"/>
    <property type="evidence" value="ECO:0007669"/>
    <property type="project" value="UniProtKB-SubCell"/>
</dbReference>
<keyword evidence="5 8" id="KW-0573">Peptidoglycan synthesis</keyword>
<evidence type="ECO:0000256" key="9">
    <source>
        <dbReference type="PIRNR" id="PIRNR002869"/>
    </source>
</evidence>
<feature type="transmembrane region" description="Helical" evidence="8">
    <location>
        <begin position="279"/>
        <end position="304"/>
    </location>
</feature>
<protein>
    <recommendedName>
        <fullName evidence="8">Probable lipid II flippase MurJ</fullName>
    </recommendedName>
</protein>